<organism evidence="4 5">
    <name type="scientific">Actinacidiphila acididurans</name>
    <dbReference type="NCBI Taxonomy" id="2784346"/>
    <lineage>
        <taxon>Bacteria</taxon>
        <taxon>Bacillati</taxon>
        <taxon>Actinomycetota</taxon>
        <taxon>Actinomycetes</taxon>
        <taxon>Kitasatosporales</taxon>
        <taxon>Streptomycetaceae</taxon>
        <taxon>Actinacidiphila</taxon>
    </lineage>
</organism>
<evidence type="ECO:0000259" key="3">
    <source>
        <dbReference type="PROSITE" id="PS51371"/>
    </source>
</evidence>
<dbReference type="SMART" id="SM00116">
    <property type="entry name" value="CBS"/>
    <property type="match status" value="2"/>
</dbReference>
<gene>
    <name evidence="4" type="ORF">ITX44_38725</name>
</gene>
<keyword evidence="5" id="KW-1185">Reference proteome</keyword>
<dbReference type="EMBL" id="JADKYB010000036">
    <property type="protein sequence ID" value="MBM9510397.1"/>
    <property type="molecule type" value="Genomic_DNA"/>
</dbReference>
<comment type="caution">
    <text evidence="4">The sequence shown here is derived from an EMBL/GenBank/DDBJ whole genome shotgun (WGS) entry which is preliminary data.</text>
</comment>
<dbReference type="Pfam" id="PF00571">
    <property type="entry name" value="CBS"/>
    <property type="match status" value="2"/>
</dbReference>
<sequence>MTARDLMSGGEVRCVGEHQSLQDAARLMRDLKVGALPICGDDQRLKGMITDRDIVVQCVADGQDPAQVAAGRFAGPLHWIDAQADASEALAVMERNRIKRLPVIDVANNHRLCGMITESDVARRLTDDEIAEFATQVYAAA</sequence>
<feature type="domain" description="CBS" evidence="3">
    <location>
        <begin position="70"/>
        <end position="132"/>
    </location>
</feature>
<keyword evidence="1 2" id="KW-0129">CBS domain</keyword>
<protein>
    <submittedName>
        <fullName evidence="4">CBS domain-containing protein</fullName>
    </submittedName>
</protein>
<evidence type="ECO:0000256" key="2">
    <source>
        <dbReference type="PROSITE-ProRule" id="PRU00703"/>
    </source>
</evidence>
<feature type="domain" description="CBS" evidence="3">
    <location>
        <begin position="7"/>
        <end position="65"/>
    </location>
</feature>
<reference evidence="4 5" key="1">
    <citation type="submission" date="2021-01" db="EMBL/GenBank/DDBJ databases">
        <title>Streptomyces acididurans sp. nov., isolated from a peat swamp forest soil.</title>
        <authorList>
            <person name="Chantavorakit T."/>
            <person name="Duangmal K."/>
        </authorList>
    </citation>
    <scope>NUCLEOTIDE SEQUENCE [LARGE SCALE GENOMIC DNA]</scope>
    <source>
        <strain evidence="4 5">KK5PA1</strain>
    </source>
</reference>
<dbReference type="InterPro" id="IPR046342">
    <property type="entry name" value="CBS_dom_sf"/>
</dbReference>
<accession>A0ABS2U5V6</accession>
<dbReference type="Proteomes" id="UP000749040">
    <property type="component" value="Unassembled WGS sequence"/>
</dbReference>
<proteinExistence type="predicted"/>
<dbReference type="InterPro" id="IPR051257">
    <property type="entry name" value="Diverse_CBS-Domain"/>
</dbReference>
<evidence type="ECO:0000313" key="5">
    <source>
        <dbReference type="Proteomes" id="UP000749040"/>
    </source>
</evidence>
<name>A0ABS2U5V6_9ACTN</name>
<dbReference type="PANTHER" id="PTHR43080">
    <property type="entry name" value="CBS DOMAIN-CONTAINING PROTEIN CBSX3, MITOCHONDRIAL"/>
    <property type="match status" value="1"/>
</dbReference>
<evidence type="ECO:0000313" key="4">
    <source>
        <dbReference type="EMBL" id="MBM9510397.1"/>
    </source>
</evidence>
<dbReference type="PANTHER" id="PTHR43080:SF2">
    <property type="entry name" value="CBS DOMAIN-CONTAINING PROTEIN"/>
    <property type="match status" value="1"/>
</dbReference>
<dbReference type="InterPro" id="IPR000644">
    <property type="entry name" value="CBS_dom"/>
</dbReference>
<dbReference type="Gene3D" id="3.10.580.10">
    <property type="entry name" value="CBS-domain"/>
    <property type="match status" value="1"/>
</dbReference>
<evidence type="ECO:0000256" key="1">
    <source>
        <dbReference type="ARBA" id="ARBA00023122"/>
    </source>
</evidence>
<dbReference type="SUPFAM" id="SSF54631">
    <property type="entry name" value="CBS-domain pair"/>
    <property type="match status" value="1"/>
</dbReference>
<dbReference type="PROSITE" id="PS51371">
    <property type="entry name" value="CBS"/>
    <property type="match status" value="2"/>
</dbReference>